<evidence type="ECO:0000256" key="1">
    <source>
        <dbReference type="SAM" id="MobiDB-lite"/>
    </source>
</evidence>
<sequence length="127" mass="14302">MDVRLRRKAVFKVVFTAILIKEYALLCHWEPAFCLGPVNTIRAVVPGVTFSQFEERGAMDVWYLRATRDKEMRKSGLVPSGLRRKLGHTSLSGSNLEPPNPSPSAYRVLHGPIFARNAIRPDSVNRP</sequence>
<gene>
    <name evidence="2" type="ORF">CARN3_0485</name>
</gene>
<reference evidence="2" key="1">
    <citation type="submission" date="2009-10" db="EMBL/GenBank/DDBJ databases">
        <title>Diversity of trophic interactions inside an arsenic-rich microbial ecosystem.</title>
        <authorList>
            <person name="Bertin P.N."/>
            <person name="Heinrich-Salmeron A."/>
            <person name="Pelletier E."/>
            <person name="Goulhen-Chollet F."/>
            <person name="Arsene-Ploetze F."/>
            <person name="Gallien S."/>
            <person name="Calteau A."/>
            <person name="Vallenet D."/>
            <person name="Casiot C."/>
            <person name="Chane-Woon-Ming B."/>
            <person name="Giloteaux L."/>
            <person name="Barakat M."/>
            <person name="Bonnefoy V."/>
            <person name="Bruneel O."/>
            <person name="Chandler M."/>
            <person name="Cleiss J."/>
            <person name="Duran R."/>
            <person name="Elbaz-Poulichet F."/>
            <person name="Fonknechten N."/>
            <person name="Lauga B."/>
            <person name="Mornico D."/>
            <person name="Ortet P."/>
            <person name="Schaeffer C."/>
            <person name="Siguier P."/>
            <person name="Alexander Thil Smith A."/>
            <person name="Van Dorsselaer A."/>
            <person name="Weissenbach J."/>
            <person name="Medigue C."/>
            <person name="Le Paslier D."/>
        </authorList>
    </citation>
    <scope>NUCLEOTIDE SEQUENCE</scope>
</reference>
<organism evidence="2">
    <name type="scientific">mine drainage metagenome</name>
    <dbReference type="NCBI Taxonomy" id="410659"/>
    <lineage>
        <taxon>unclassified sequences</taxon>
        <taxon>metagenomes</taxon>
        <taxon>ecological metagenomes</taxon>
    </lineage>
</organism>
<protein>
    <submittedName>
        <fullName evidence="2">Uncharacterized protein</fullName>
    </submittedName>
</protein>
<comment type="caution">
    <text evidence="2">The sequence shown here is derived from an EMBL/GenBank/DDBJ whole genome shotgun (WGS) entry which is preliminary data.</text>
</comment>
<dbReference type="AlphaFoldDB" id="E6PX94"/>
<dbReference type="EMBL" id="CABN01000027">
    <property type="protein sequence ID" value="CBH99553.1"/>
    <property type="molecule type" value="Genomic_DNA"/>
</dbReference>
<evidence type="ECO:0000313" key="2">
    <source>
        <dbReference type="EMBL" id="CBH99553.1"/>
    </source>
</evidence>
<proteinExistence type="predicted"/>
<name>E6PX94_9ZZZZ</name>
<feature type="region of interest" description="Disordered" evidence="1">
    <location>
        <begin position="74"/>
        <end position="104"/>
    </location>
</feature>
<accession>E6PX94</accession>